<dbReference type="InterPro" id="IPR051686">
    <property type="entry name" value="Lipoprotein_DolP"/>
</dbReference>
<accession>A0ABW9E7U3</accession>
<evidence type="ECO:0000313" key="3">
    <source>
        <dbReference type="EMBL" id="MFM0715432.1"/>
    </source>
</evidence>
<dbReference type="PANTHER" id="PTHR34606:SF15">
    <property type="entry name" value="BON DOMAIN-CONTAINING PROTEIN"/>
    <property type="match status" value="1"/>
</dbReference>
<dbReference type="PANTHER" id="PTHR34606">
    <property type="entry name" value="BON DOMAIN-CONTAINING PROTEIN"/>
    <property type="match status" value="1"/>
</dbReference>
<reference evidence="3 4" key="1">
    <citation type="journal article" date="2024" name="Chem. Sci.">
        <title>Discovery of megapolipeptins by genome mining of a Burkholderiales bacteria collection.</title>
        <authorList>
            <person name="Paulo B.S."/>
            <person name="Recchia M.J.J."/>
            <person name="Lee S."/>
            <person name="Fergusson C.H."/>
            <person name="Romanowski S.B."/>
            <person name="Hernandez A."/>
            <person name="Krull N."/>
            <person name="Liu D.Y."/>
            <person name="Cavanagh H."/>
            <person name="Bos A."/>
            <person name="Gray C.A."/>
            <person name="Murphy B.T."/>
            <person name="Linington R.G."/>
            <person name="Eustaquio A.S."/>
        </authorList>
    </citation>
    <scope>NUCLEOTIDE SEQUENCE [LARGE SCALE GENOMIC DNA]</scope>
    <source>
        <strain evidence="3 4">RL17-350-BIC-E</strain>
    </source>
</reference>
<protein>
    <submittedName>
        <fullName evidence="3">BON domain-containing protein</fullName>
    </submittedName>
</protein>
<dbReference type="PROSITE" id="PS50914">
    <property type="entry name" value="BON"/>
    <property type="match status" value="1"/>
</dbReference>
<dbReference type="EMBL" id="JAQQCL010000002">
    <property type="protein sequence ID" value="MFM0715432.1"/>
    <property type="molecule type" value="Genomic_DNA"/>
</dbReference>
<feature type="signal peptide" evidence="1">
    <location>
        <begin position="1"/>
        <end position="24"/>
    </location>
</feature>
<evidence type="ECO:0000259" key="2">
    <source>
        <dbReference type="PROSITE" id="PS50914"/>
    </source>
</evidence>
<dbReference type="InterPro" id="IPR007055">
    <property type="entry name" value="BON_dom"/>
</dbReference>
<dbReference type="Proteomes" id="UP001629392">
    <property type="component" value="Unassembled WGS sequence"/>
</dbReference>
<proteinExistence type="predicted"/>
<feature type="chain" id="PRO_5047346408" evidence="1">
    <location>
        <begin position="25"/>
        <end position="124"/>
    </location>
</feature>
<dbReference type="Pfam" id="PF04972">
    <property type="entry name" value="BON"/>
    <property type="match status" value="1"/>
</dbReference>
<dbReference type="RefSeq" id="WP_408152176.1">
    <property type="nucleotide sequence ID" value="NZ_JAQQCL010000002.1"/>
</dbReference>
<organism evidence="3 4">
    <name type="scientific">Paraburkholderia strydomiana</name>
    <dbReference type="NCBI Taxonomy" id="1245417"/>
    <lineage>
        <taxon>Bacteria</taxon>
        <taxon>Pseudomonadati</taxon>
        <taxon>Pseudomonadota</taxon>
        <taxon>Betaproteobacteria</taxon>
        <taxon>Burkholderiales</taxon>
        <taxon>Burkholderiaceae</taxon>
        <taxon>Paraburkholderia</taxon>
    </lineage>
</organism>
<name>A0ABW9E7U3_9BURK</name>
<sequence length="124" mass="13144">MKVVQFIKRVGGAVIVLACLDAQAQPASSAQAASYPVQVTKDAKAANRQLARDVRRALKEARHRGLRFRNITVRANDGVVSLSGSVPEASQVDLAIDTAKGVPGVQSVNSRLAVRNEIIGRGSQ</sequence>
<feature type="domain" description="BON" evidence="2">
    <location>
        <begin position="46"/>
        <end position="116"/>
    </location>
</feature>
<evidence type="ECO:0000313" key="4">
    <source>
        <dbReference type="Proteomes" id="UP001629392"/>
    </source>
</evidence>
<keyword evidence="4" id="KW-1185">Reference proteome</keyword>
<comment type="caution">
    <text evidence="3">The sequence shown here is derived from an EMBL/GenBank/DDBJ whole genome shotgun (WGS) entry which is preliminary data.</text>
</comment>
<keyword evidence="1" id="KW-0732">Signal</keyword>
<evidence type="ECO:0000256" key="1">
    <source>
        <dbReference type="SAM" id="SignalP"/>
    </source>
</evidence>
<dbReference type="Gene3D" id="3.30.1340.30">
    <property type="match status" value="1"/>
</dbReference>
<gene>
    <name evidence="3" type="ORF">PQQ73_03715</name>
</gene>